<sequence length="239" mass="26649">MENMVGNWRVSLRMQGHNMSDDIRSILERMSMLEASISPETVKSGLDAQQRGVPQLPALFKPKNISTVLTARTDPEHPMAGYEVGESAEMAEDVLSTVKKGLTDYLGQIEDEINRKKDGDLANKADPKDISSKKKDKDLTIKIVATEDPTEEETPAPTDVHTDVINPTLPESHPVKSMALEDGRICEIHGNEHEGFHIRHGAKAMPSHFADMAQAEMALEMFKSRQRQSLESADYLEER</sequence>
<evidence type="ECO:0000313" key="2">
    <source>
        <dbReference type="EMBL" id="CAB4163917.1"/>
    </source>
</evidence>
<organism evidence="3">
    <name type="scientific">uncultured Caudovirales phage</name>
    <dbReference type="NCBI Taxonomy" id="2100421"/>
    <lineage>
        <taxon>Viruses</taxon>
        <taxon>Duplodnaviria</taxon>
        <taxon>Heunggongvirae</taxon>
        <taxon>Uroviricota</taxon>
        <taxon>Caudoviricetes</taxon>
        <taxon>Peduoviridae</taxon>
        <taxon>Maltschvirus</taxon>
        <taxon>Maltschvirus maltsch</taxon>
    </lineage>
</organism>
<dbReference type="EMBL" id="LR797099">
    <property type="protein sequence ID" value="CAB4186927.1"/>
    <property type="molecule type" value="Genomic_DNA"/>
</dbReference>
<evidence type="ECO:0000313" key="3">
    <source>
        <dbReference type="EMBL" id="CAB4165843.1"/>
    </source>
</evidence>
<dbReference type="EMBL" id="LR796776">
    <property type="protein sequence ID" value="CAB4165843.1"/>
    <property type="molecule type" value="Genomic_DNA"/>
</dbReference>
<dbReference type="EMBL" id="LR796758">
    <property type="protein sequence ID" value="CAB4163917.1"/>
    <property type="molecule type" value="Genomic_DNA"/>
</dbReference>
<evidence type="ECO:0000313" key="4">
    <source>
        <dbReference type="EMBL" id="CAB4186927.1"/>
    </source>
</evidence>
<protein>
    <submittedName>
        <fullName evidence="3">Uncharacterized protein</fullName>
    </submittedName>
</protein>
<evidence type="ECO:0000313" key="5">
    <source>
        <dbReference type="EMBL" id="CAB4221382.1"/>
    </source>
</evidence>
<evidence type="ECO:0000256" key="1">
    <source>
        <dbReference type="SAM" id="MobiDB-lite"/>
    </source>
</evidence>
<proteinExistence type="predicted"/>
<reference evidence="3" key="1">
    <citation type="submission" date="2020-04" db="EMBL/GenBank/DDBJ databases">
        <authorList>
            <person name="Chiriac C."/>
            <person name="Salcher M."/>
            <person name="Ghai R."/>
            <person name="Kavagutti S V."/>
        </authorList>
    </citation>
    <scope>NUCLEOTIDE SEQUENCE</scope>
</reference>
<accession>A0A6J5P378</accession>
<name>A0A6J5P378_9CAUD</name>
<dbReference type="EMBL" id="LR797502">
    <property type="protein sequence ID" value="CAB4221382.1"/>
    <property type="molecule type" value="Genomic_DNA"/>
</dbReference>
<gene>
    <name evidence="4" type="ORF">UFOVP1146_273</name>
    <name evidence="5" type="ORF">UFOVP1638_292</name>
    <name evidence="2" type="ORF">UFOVP812_186</name>
    <name evidence="3" type="ORF">UFOVP818_379</name>
</gene>
<feature type="region of interest" description="Disordered" evidence="1">
    <location>
        <begin position="144"/>
        <end position="174"/>
    </location>
</feature>